<feature type="chain" id="PRO_5026680543" description="Lipoprotein" evidence="2">
    <location>
        <begin position="24"/>
        <end position="169"/>
    </location>
</feature>
<evidence type="ECO:0008006" key="5">
    <source>
        <dbReference type="Google" id="ProtNLM"/>
    </source>
</evidence>
<evidence type="ECO:0000256" key="2">
    <source>
        <dbReference type="SAM" id="SignalP"/>
    </source>
</evidence>
<keyword evidence="4" id="KW-1185">Reference proteome</keyword>
<sequence>MSKELFRTLSLIPLAAFSIHAAAQLVSPRQALTTTETARQTGATPNRNVATGAVTHIHPTYTGPAPIAPTQVQPTYSNPLPSTSTATATSGQVAGLAQNTRANSGNAAPAHAPHPSLQTFHYRPATQTDTSMPNPYAYGGWSGDTSRGNSQIYASPITPQVAPPSPWNR</sequence>
<accession>A0A6J5DX94</accession>
<reference evidence="3 4" key="1">
    <citation type="submission" date="2020-04" db="EMBL/GenBank/DDBJ databases">
        <authorList>
            <person name="De Canck E."/>
        </authorList>
    </citation>
    <scope>NUCLEOTIDE SEQUENCE [LARGE SCALE GENOMIC DNA]</scope>
    <source>
        <strain evidence="3 4">LMG 29542</strain>
    </source>
</reference>
<dbReference type="RefSeq" id="WP_175227673.1">
    <property type="nucleotide sequence ID" value="NZ_JBHTEA010000002.1"/>
</dbReference>
<dbReference type="AlphaFoldDB" id="A0A6J5DX94"/>
<dbReference type="EMBL" id="CADIKH010000014">
    <property type="protein sequence ID" value="CAB3758900.1"/>
    <property type="molecule type" value="Genomic_DNA"/>
</dbReference>
<feature type="signal peptide" evidence="2">
    <location>
        <begin position="1"/>
        <end position="23"/>
    </location>
</feature>
<dbReference type="Proteomes" id="UP000494363">
    <property type="component" value="Unassembled WGS sequence"/>
</dbReference>
<protein>
    <recommendedName>
        <fullName evidence="5">Lipoprotein</fullName>
    </recommendedName>
</protein>
<gene>
    <name evidence="3" type="ORF">LMG29542_03461</name>
</gene>
<feature type="compositionally biased region" description="Polar residues" evidence="1">
    <location>
        <begin position="143"/>
        <end position="153"/>
    </location>
</feature>
<organism evidence="3 4">
    <name type="scientific">Paraburkholderia humisilvae</name>
    <dbReference type="NCBI Taxonomy" id="627669"/>
    <lineage>
        <taxon>Bacteria</taxon>
        <taxon>Pseudomonadati</taxon>
        <taxon>Pseudomonadota</taxon>
        <taxon>Betaproteobacteria</taxon>
        <taxon>Burkholderiales</taxon>
        <taxon>Burkholderiaceae</taxon>
        <taxon>Paraburkholderia</taxon>
    </lineage>
</organism>
<proteinExistence type="predicted"/>
<evidence type="ECO:0000256" key="1">
    <source>
        <dbReference type="SAM" id="MobiDB-lite"/>
    </source>
</evidence>
<keyword evidence="2" id="KW-0732">Signal</keyword>
<evidence type="ECO:0000313" key="4">
    <source>
        <dbReference type="Proteomes" id="UP000494363"/>
    </source>
</evidence>
<evidence type="ECO:0000313" key="3">
    <source>
        <dbReference type="EMBL" id="CAB3758900.1"/>
    </source>
</evidence>
<feature type="region of interest" description="Disordered" evidence="1">
    <location>
        <begin position="125"/>
        <end position="169"/>
    </location>
</feature>
<name>A0A6J5DX94_9BURK</name>